<gene>
    <name evidence="1" type="ORF">GV64_23990</name>
</gene>
<keyword evidence="2" id="KW-1185">Reference proteome</keyword>
<dbReference type="AlphaFoldDB" id="A0A081KGU9"/>
<dbReference type="Proteomes" id="UP000027997">
    <property type="component" value="Unassembled WGS sequence"/>
</dbReference>
<dbReference type="EMBL" id="JOJP01000001">
    <property type="protein sequence ID" value="KEI73375.1"/>
    <property type="molecule type" value="Genomic_DNA"/>
</dbReference>
<sequence length="122" mass="13952">MNIRSLNPITLKENHKKNDQKDMFNNTKQPIQKSIKQLTIKDINQDKLIQDISAVINEIAKFLFKNSDKSLTRNKKSALKNIIENSITSADSREQAEIFEYLLPNLVDSIENLMASLPSPKP</sequence>
<organism evidence="1 2">
    <name type="scientific">Endozoicomonas elysicola</name>
    <dbReference type="NCBI Taxonomy" id="305900"/>
    <lineage>
        <taxon>Bacteria</taxon>
        <taxon>Pseudomonadati</taxon>
        <taxon>Pseudomonadota</taxon>
        <taxon>Gammaproteobacteria</taxon>
        <taxon>Oceanospirillales</taxon>
        <taxon>Endozoicomonadaceae</taxon>
        <taxon>Endozoicomonas</taxon>
    </lineage>
</organism>
<evidence type="ECO:0000313" key="2">
    <source>
        <dbReference type="Proteomes" id="UP000027997"/>
    </source>
</evidence>
<dbReference type="RefSeq" id="WP_020581917.1">
    <property type="nucleotide sequence ID" value="NZ_JOJP01000001.1"/>
</dbReference>
<comment type="caution">
    <text evidence="1">The sequence shown here is derived from an EMBL/GenBank/DDBJ whole genome shotgun (WGS) entry which is preliminary data.</text>
</comment>
<accession>A0A081KGU9</accession>
<reference evidence="1 2" key="1">
    <citation type="submission" date="2014-06" db="EMBL/GenBank/DDBJ databases">
        <title>Whole Genome Sequences of Three Symbiotic Endozoicomonas Bacteria.</title>
        <authorList>
            <person name="Neave M.J."/>
            <person name="Apprill A."/>
            <person name="Voolstra C.R."/>
        </authorList>
    </citation>
    <scope>NUCLEOTIDE SEQUENCE [LARGE SCALE GENOMIC DNA]</scope>
    <source>
        <strain evidence="1 2">DSM 22380</strain>
    </source>
</reference>
<evidence type="ECO:0000313" key="1">
    <source>
        <dbReference type="EMBL" id="KEI73375.1"/>
    </source>
</evidence>
<name>A0A081KGU9_9GAMM</name>
<proteinExistence type="predicted"/>
<protein>
    <submittedName>
        <fullName evidence="1">Uncharacterized protein</fullName>
    </submittedName>
</protein>